<sequence length="262" mass="27667">MSGRPTSWVFPYFDAPGGVVALAHRGFSLSGLENSMAAFAGAVDLGFGYVETDAHATRDGVAVALHDASLDRTTDARGLVAELPWAQVREARIGGVEPVPLLEDVLGTWPDLRVNIDVKAASGAVPVAEAVARTGAWDRVCVTSFSRARRRATLTALGRAVATSAATGEVAAFVGAARLRSARLARCALADVQALQVPVRQGPVTVVDRSTVAAAHRAGRQVHVWTINAVDHMHQLLDLGVDGLVTDRADLLEKVLRARGVW</sequence>
<dbReference type="GO" id="GO:0008081">
    <property type="term" value="F:phosphoric diester hydrolase activity"/>
    <property type="evidence" value="ECO:0007669"/>
    <property type="project" value="InterPro"/>
</dbReference>
<dbReference type="SUPFAM" id="SSF51695">
    <property type="entry name" value="PLC-like phosphodiesterases"/>
    <property type="match status" value="1"/>
</dbReference>
<dbReference type="PANTHER" id="PTHR43805:SF1">
    <property type="entry name" value="GP-PDE DOMAIN-CONTAINING PROTEIN"/>
    <property type="match status" value="1"/>
</dbReference>
<evidence type="ECO:0000313" key="2">
    <source>
        <dbReference type="EMBL" id="SDS49715.1"/>
    </source>
</evidence>
<gene>
    <name evidence="2" type="ORF">SAMN04489860_1683</name>
</gene>
<keyword evidence="3" id="KW-1185">Reference proteome</keyword>
<dbReference type="STRING" id="545619.SAMN04489860_1683"/>
<name>A0A1H1SP21_9CELL</name>
<dbReference type="PROSITE" id="PS51704">
    <property type="entry name" value="GP_PDE"/>
    <property type="match status" value="1"/>
</dbReference>
<proteinExistence type="predicted"/>
<evidence type="ECO:0000313" key="3">
    <source>
        <dbReference type="Proteomes" id="UP000185663"/>
    </source>
</evidence>
<dbReference type="Pfam" id="PF03009">
    <property type="entry name" value="GDPD"/>
    <property type="match status" value="1"/>
</dbReference>
<evidence type="ECO:0000259" key="1">
    <source>
        <dbReference type="PROSITE" id="PS51704"/>
    </source>
</evidence>
<dbReference type="GO" id="GO:0006629">
    <property type="term" value="P:lipid metabolic process"/>
    <property type="evidence" value="ECO:0007669"/>
    <property type="project" value="InterPro"/>
</dbReference>
<reference evidence="2 3" key="1">
    <citation type="submission" date="2016-10" db="EMBL/GenBank/DDBJ databases">
        <authorList>
            <person name="de Groot N.N."/>
        </authorList>
    </citation>
    <scope>NUCLEOTIDE SEQUENCE [LARGE SCALE GENOMIC DNA]</scope>
    <source>
        <strain evidence="2 3">DSM 22126</strain>
    </source>
</reference>
<feature type="domain" description="GP-PDE" evidence="1">
    <location>
        <begin position="19"/>
        <end position="256"/>
    </location>
</feature>
<dbReference type="InterPro" id="IPR017946">
    <property type="entry name" value="PLC-like_Pdiesterase_TIM-brl"/>
</dbReference>
<dbReference type="EMBL" id="LT629776">
    <property type="protein sequence ID" value="SDS49715.1"/>
    <property type="molecule type" value="Genomic_DNA"/>
</dbReference>
<protein>
    <submittedName>
        <fullName evidence="2">Glycerophosphoryl diester phosphodiesterase</fullName>
    </submittedName>
</protein>
<organism evidence="2 3">
    <name type="scientific">Paraoerskovia marina</name>
    <dbReference type="NCBI Taxonomy" id="545619"/>
    <lineage>
        <taxon>Bacteria</taxon>
        <taxon>Bacillati</taxon>
        <taxon>Actinomycetota</taxon>
        <taxon>Actinomycetes</taxon>
        <taxon>Micrococcales</taxon>
        <taxon>Cellulomonadaceae</taxon>
        <taxon>Paraoerskovia</taxon>
    </lineage>
</organism>
<dbReference type="Gene3D" id="3.20.20.190">
    <property type="entry name" value="Phosphatidylinositol (PI) phosphodiesterase"/>
    <property type="match status" value="1"/>
</dbReference>
<dbReference type="Proteomes" id="UP000185663">
    <property type="component" value="Chromosome I"/>
</dbReference>
<dbReference type="eggNOG" id="COG0584">
    <property type="taxonomic scope" value="Bacteria"/>
</dbReference>
<accession>A0A1H1SP21</accession>
<dbReference type="PANTHER" id="PTHR43805">
    <property type="entry name" value="GLYCEROPHOSPHORYL DIESTER PHOSPHODIESTERASE"/>
    <property type="match status" value="1"/>
</dbReference>
<dbReference type="InterPro" id="IPR030395">
    <property type="entry name" value="GP_PDE_dom"/>
</dbReference>
<dbReference type="AlphaFoldDB" id="A0A1H1SP21"/>
<dbReference type="CDD" id="cd08561">
    <property type="entry name" value="GDPD_cytoplasmic_ScUgpQ2_like"/>
    <property type="match status" value="1"/>
</dbReference>
<dbReference type="RefSeq" id="WP_083372224.1">
    <property type="nucleotide sequence ID" value="NZ_LT629776.1"/>
</dbReference>